<proteinExistence type="predicted"/>
<dbReference type="RefSeq" id="WP_089868216.1">
    <property type="nucleotide sequence ID" value="NZ_CP173238.1"/>
</dbReference>
<reference evidence="2 3" key="1">
    <citation type="submission" date="2016-10" db="EMBL/GenBank/DDBJ databases">
        <authorList>
            <person name="Varghese N."/>
            <person name="Submissions S."/>
        </authorList>
    </citation>
    <scope>NUCLEOTIDE SEQUENCE [LARGE SCALE GENOMIC DNA]</scope>
    <source>
        <strain evidence="2 3">NLAE-zl-C224</strain>
    </source>
</reference>
<feature type="transmembrane region" description="Helical" evidence="1">
    <location>
        <begin position="67"/>
        <end position="87"/>
    </location>
</feature>
<keyword evidence="1" id="KW-0812">Transmembrane</keyword>
<evidence type="ECO:0000256" key="1">
    <source>
        <dbReference type="SAM" id="Phobius"/>
    </source>
</evidence>
<keyword evidence="1" id="KW-1133">Transmembrane helix</keyword>
<keyword evidence="3" id="KW-1185">Reference proteome</keyword>
<gene>
    <name evidence="2" type="ORF">SAMN05216497_1433</name>
</gene>
<name>A0ABY0QQ42_CLOCO</name>
<dbReference type="EMBL" id="FNGL01000043">
    <property type="protein sequence ID" value="SDL46293.1"/>
    <property type="molecule type" value="Genomic_DNA"/>
</dbReference>
<comment type="caution">
    <text evidence="2">The sequence shown here is derived from an EMBL/GenBank/DDBJ whole genome shotgun (WGS) entry which is preliminary data.</text>
</comment>
<sequence length="99" mass="11199">MDLYYSIGLICFMIGIALRFTNIDKNKTMKEENKFLGLMLTIGGIISMILSVIITELISNKILAAKVSGVTSIVIIMFCIVLTEIHIKKLLTKWKYKLN</sequence>
<dbReference type="Proteomes" id="UP000198811">
    <property type="component" value="Unassembled WGS sequence"/>
</dbReference>
<evidence type="ECO:0000313" key="2">
    <source>
        <dbReference type="EMBL" id="SDL46293.1"/>
    </source>
</evidence>
<feature type="transmembrane region" description="Helical" evidence="1">
    <location>
        <begin position="35"/>
        <end position="55"/>
    </location>
</feature>
<keyword evidence="1" id="KW-0472">Membrane</keyword>
<protein>
    <submittedName>
        <fullName evidence="2">Uncharacterized protein</fullName>
    </submittedName>
</protein>
<organism evidence="2 3">
    <name type="scientific">Clostridium cochlearium</name>
    <dbReference type="NCBI Taxonomy" id="1494"/>
    <lineage>
        <taxon>Bacteria</taxon>
        <taxon>Bacillati</taxon>
        <taxon>Bacillota</taxon>
        <taxon>Clostridia</taxon>
        <taxon>Eubacteriales</taxon>
        <taxon>Clostridiaceae</taxon>
        <taxon>Clostridium</taxon>
    </lineage>
</organism>
<evidence type="ECO:0000313" key="3">
    <source>
        <dbReference type="Proteomes" id="UP000198811"/>
    </source>
</evidence>
<accession>A0ABY0QQ42</accession>
<feature type="transmembrane region" description="Helical" evidence="1">
    <location>
        <begin position="6"/>
        <end position="23"/>
    </location>
</feature>